<proteinExistence type="inferred from homology"/>
<dbReference type="AlphaFoldDB" id="A0A5C3R4X9"/>
<dbReference type="STRING" id="1884261.A0A5C3R4X9"/>
<evidence type="ECO:0000313" key="7">
    <source>
        <dbReference type="EMBL" id="TFL06024.1"/>
    </source>
</evidence>
<evidence type="ECO:0000256" key="6">
    <source>
        <dbReference type="SAM" id="SignalP"/>
    </source>
</evidence>
<evidence type="ECO:0000256" key="5">
    <source>
        <dbReference type="ARBA" id="ARBA00023180"/>
    </source>
</evidence>
<keyword evidence="4 6" id="KW-0732">Signal</keyword>
<reference evidence="7 8" key="1">
    <citation type="journal article" date="2019" name="Nat. Ecol. Evol.">
        <title>Megaphylogeny resolves global patterns of mushroom evolution.</title>
        <authorList>
            <person name="Varga T."/>
            <person name="Krizsan K."/>
            <person name="Foldi C."/>
            <person name="Dima B."/>
            <person name="Sanchez-Garcia M."/>
            <person name="Sanchez-Ramirez S."/>
            <person name="Szollosi G.J."/>
            <person name="Szarkandi J.G."/>
            <person name="Papp V."/>
            <person name="Albert L."/>
            <person name="Andreopoulos W."/>
            <person name="Angelini C."/>
            <person name="Antonin V."/>
            <person name="Barry K.W."/>
            <person name="Bougher N.L."/>
            <person name="Buchanan P."/>
            <person name="Buyck B."/>
            <person name="Bense V."/>
            <person name="Catcheside P."/>
            <person name="Chovatia M."/>
            <person name="Cooper J."/>
            <person name="Damon W."/>
            <person name="Desjardin D."/>
            <person name="Finy P."/>
            <person name="Geml J."/>
            <person name="Haridas S."/>
            <person name="Hughes K."/>
            <person name="Justo A."/>
            <person name="Karasinski D."/>
            <person name="Kautmanova I."/>
            <person name="Kiss B."/>
            <person name="Kocsube S."/>
            <person name="Kotiranta H."/>
            <person name="LaButti K.M."/>
            <person name="Lechner B.E."/>
            <person name="Liimatainen K."/>
            <person name="Lipzen A."/>
            <person name="Lukacs Z."/>
            <person name="Mihaltcheva S."/>
            <person name="Morgado L.N."/>
            <person name="Niskanen T."/>
            <person name="Noordeloos M.E."/>
            <person name="Ohm R.A."/>
            <person name="Ortiz-Santana B."/>
            <person name="Ovrebo C."/>
            <person name="Racz N."/>
            <person name="Riley R."/>
            <person name="Savchenko A."/>
            <person name="Shiryaev A."/>
            <person name="Soop K."/>
            <person name="Spirin V."/>
            <person name="Szebenyi C."/>
            <person name="Tomsovsky M."/>
            <person name="Tulloss R.E."/>
            <person name="Uehling J."/>
            <person name="Grigoriev I.V."/>
            <person name="Vagvolgyi C."/>
            <person name="Papp T."/>
            <person name="Martin F.M."/>
            <person name="Miettinen O."/>
            <person name="Hibbett D.S."/>
            <person name="Nagy L.G."/>
        </authorList>
    </citation>
    <scope>NUCLEOTIDE SEQUENCE [LARGE SCALE GENOMIC DNA]</scope>
    <source>
        <strain evidence="7 8">CBS 309.79</strain>
    </source>
</reference>
<evidence type="ECO:0000256" key="4">
    <source>
        <dbReference type="ARBA" id="ARBA00022729"/>
    </source>
</evidence>
<dbReference type="InterPro" id="IPR004911">
    <property type="entry name" value="Interferon-induced_GILT"/>
</dbReference>
<evidence type="ECO:0000256" key="1">
    <source>
        <dbReference type="ARBA" id="ARBA00004613"/>
    </source>
</evidence>
<accession>A0A5C3R4X9</accession>
<dbReference type="GO" id="GO:0005576">
    <property type="term" value="C:extracellular region"/>
    <property type="evidence" value="ECO:0007669"/>
    <property type="project" value="UniProtKB-SubCell"/>
</dbReference>
<evidence type="ECO:0008006" key="9">
    <source>
        <dbReference type="Google" id="ProtNLM"/>
    </source>
</evidence>
<keyword evidence="3" id="KW-0964">Secreted</keyword>
<evidence type="ECO:0000313" key="8">
    <source>
        <dbReference type="Proteomes" id="UP000305067"/>
    </source>
</evidence>
<evidence type="ECO:0000256" key="3">
    <source>
        <dbReference type="ARBA" id="ARBA00022525"/>
    </source>
</evidence>
<organism evidence="7 8">
    <name type="scientific">Pterulicium gracile</name>
    <dbReference type="NCBI Taxonomy" id="1884261"/>
    <lineage>
        <taxon>Eukaryota</taxon>
        <taxon>Fungi</taxon>
        <taxon>Dikarya</taxon>
        <taxon>Basidiomycota</taxon>
        <taxon>Agaricomycotina</taxon>
        <taxon>Agaricomycetes</taxon>
        <taxon>Agaricomycetidae</taxon>
        <taxon>Agaricales</taxon>
        <taxon>Pleurotineae</taxon>
        <taxon>Pterulaceae</taxon>
        <taxon>Pterulicium</taxon>
    </lineage>
</organism>
<comment type="similarity">
    <text evidence="2">Belongs to the GILT family.</text>
</comment>
<keyword evidence="5" id="KW-0325">Glycoprotein</keyword>
<comment type="subcellular location">
    <subcellularLocation>
        <location evidence="1">Secreted</location>
    </subcellularLocation>
</comment>
<gene>
    <name evidence="7" type="ORF">BDV98DRAFT_589587</name>
</gene>
<dbReference type="OrthoDB" id="958254at2759"/>
<keyword evidence="8" id="KW-1185">Reference proteome</keyword>
<dbReference type="PANTHER" id="PTHR13234">
    <property type="entry name" value="GAMMA-INTERFERON INDUCIBLE LYSOSOMAL THIOL REDUCTASE GILT"/>
    <property type="match status" value="1"/>
</dbReference>
<feature type="chain" id="PRO_5022677676" description="Gamma interferon inducible lysosomal thiol reductase-domain-containing protein" evidence="6">
    <location>
        <begin position="18"/>
        <end position="238"/>
    </location>
</feature>
<dbReference type="EMBL" id="ML178816">
    <property type="protein sequence ID" value="TFL06024.1"/>
    <property type="molecule type" value="Genomic_DNA"/>
</dbReference>
<dbReference type="Proteomes" id="UP000305067">
    <property type="component" value="Unassembled WGS sequence"/>
</dbReference>
<protein>
    <recommendedName>
        <fullName evidence="9">Gamma interferon inducible lysosomal thiol reductase-domain-containing protein</fullName>
    </recommendedName>
</protein>
<name>A0A5C3R4X9_9AGAR</name>
<dbReference type="PANTHER" id="PTHR13234:SF8">
    <property type="entry name" value="GAMMA-INTERFERON-INDUCIBLE LYSOSOMAL THIOL REDUCTASE"/>
    <property type="match status" value="1"/>
</dbReference>
<sequence>MLRSIVLSTILASLSSARLIPFVVQGGEQQALGSFSDDVKVPVQLGVMSRCPDALLCETLFDQVNREVGSRVDLELVYIAKYDSDNSTHPECMHGHDECAGNIQQLCVKKHAEDLAQWWSFVQCQNYEGRLRIGLPSVATKCARSARLEWEKSGAAECVGEKYGGGEKSGDGQEGRLLLKKSVETQQKEDIVKSCTILIDHEKVCVHDGVWKDCDDGHTVNDFVRQIKSAYDRLNASD</sequence>
<dbReference type="Pfam" id="PF03227">
    <property type="entry name" value="GILT"/>
    <property type="match status" value="1"/>
</dbReference>
<evidence type="ECO:0000256" key="2">
    <source>
        <dbReference type="ARBA" id="ARBA00005679"/>
    </source>
</evidence>
<feature type="signal peptide" evidence="6">
    <location>
        <begin position="1"/>
        <end position="17"/>
    </location>
</feature>
<dbReference type="GO" id="GO:0016671">
    <property type="term" value="F:oxidoreductase activity, acting on a sulfur group of donors, disulfide as acceptor"/>
    <property type="evidence" value="ECO:0007669"/>
    <property type="project" value="InterPro"/>
</dbReference>